<protein>
    <submittedName>
        <fullName evidence="2">(northern house mosquito) hypothetical protein</fullName>
    </submittedName>
</protein>
<reference evidence="2" key="1">
    <citation type="submission" date="2021-05" db="EMBL/GenBank/DDBJ databases">
        <authorList>
            <person name="Alioto T."/>
            <person name="Alioto T."/>
            <person name="Gomez Garrido J."/>
        </authorList>
    </citation>
    <scope>NUCLEOTIDE SEQUENCE</scope>
</reference>
<dbReference type="EMBL" id="HBUE01011856">
    <property type="protein sequence ID" value="CAG6448831.1"/>
    <property type="molecule type" value="Transcribed_RNA"/>
</dbReference>
<evidence type="ECO:0000313" key="2">
    <source>
        <dbReference type="EMBL" id="CAG6448835.1"/>
    </source>
</evidence>
<evidence type="ECO:0000256" key="1">
    <source>
        <dbReference type="SAM" id="MobiDB-lite"/>
    </source>
</evidence>
<organism evidence="2">
    <name type="scientific">Culex pipiens</name>
    <name type="common">House mosquito</name>
    <dbReference type="NCBI Taxonomy" id="7175"/>
    <lineage>
        <taxon>Eukaryota</taxon>
        <taxon>Metazoa</taxon>
        <taxon>Ecdysozoa</taxon>
        <taxon>Arthropoda</taxon>
        <taxon>Hexapoda</taxon>
        <taxon>Insecta</taxon>
        <taxon>Pterygota</taxon>
        <taxon>Neoptera</taxon>
        <taxon>Endopterygota</taxon>
        <taxon>Diptera</taxon>
        <taxon>Nematocera</taxon>
        <taxon>Culicoidea</taxon>
        <taxon>Culicidae</taxon>
        <taxon>Culicinae</taxon>
        <taxon>Culicini</taxon>
        <taxon>Culex</taxon>
        <taxon>Culex</taxon>
    </lineage>
</organism>
<dbReference type="EMBL" id="HBUE01332511">
    <property type="protein sequence ID" value="CAG6594106.1"/>
    <property type="molecule type" value="Transcribed_RNA"/>
</dbReference>
<dbReference type="EMBL" id="HBUE01011861">
    <property type="protein sequence ID" value="CAG6448835.1"/>
    <property type="molecule type" value="Transcribed_RNA"/>
</dbReference>
<dbReference type="EMBL" id="HBUE01225794">
    <property type="protein sequence ID" value="CAG6542031.1"/>
    <property type="molecule type" value="Transcribed_RNA"/>
</dbReference>
<sequence length="112" mass="12578">MHAASLETSITRAAPPRRRMSFVTIKVSSINQLDCWCEVTGTLQIRTNPFNQTTSTRDVTGTLPYGSTWDDSWNTVRHTSVLDFRCTGRTPRSKPSGARAPMRDHSWNTVGH</sequence>
<dbReference type="EMBL" id="HBUE01225786">
    <property type="protein sequence ID" value="CAG6542022.1"/>
    <property type="molecule type" value="Transcribed_RNA"/>
</dbReference>
<dbReference type="EMBL" id="HBUE01332519">
    <property type="protein sequence ID" value="CAG6594115.1"/>
    <property type="molecule type" value="Transcribed_RNA"/>
</dbReference>
<accession>A0A8D8A2Q5</accession>
<name>A0A8D8A2Q5_CULPI</name>
<proteinExistence type="predicted"/>
<feature type="region of interest" description="Disordered" evidence="1">
    <location>
        <begin position="87"/>
        <end position="112"/>
    </location>
</feature>
<dbReference type="AlphaFoldDB" id="A0A8D8A2Q5"/>